<dbReference type="InterPro" id="IPR011610">
    <property type="entry name" value="SAM_mthyl_Trfase_ML2640-like"/>
</dbReference>
<evidence type="ECO:0000313" key="9">
    <source>
        <dbReference type="Proteomes" id="UP000320513"/>
    </source>
</evidence>
<dbReference type="Gene3D" id="3.40.50.150">
    <property type="entry name" value="Vaccinia Virus protein VP39"/>
    <property type="match status" value="1"/>
</dbReference>
<comment type="caution">
    <text evidence="8">The sequence shown here is derived from an EMBL/GenBank/DDBJ whole genome shotgun (WGS) entry which is preliminary data.</text>
</comment>
<evidence type="ECO:0000256" key="1">
    <source>
        <dbReference type="ARBA" id="ARBA00003907"/>
    </source>
</evidence>
<dbReference type="Pfam" id="PF04072">
    <property type="entry name" value="LCM"/>
    <property type="match status" value="1"/>
</dbReference>
<dbReference type="Proteomes" id="UP000320513">
    <property type="component" value="Unassembled WGS sequence"/>
</dbReference>
<dbReference type="PANTHER" id="PTHR43619:SF2">
    <property type="entry name" value="S-ADENOSYL-L-METHIONINE-DEPENDENT METHYLTRANSFERASES SUPERFAMILY PROTEIN"/>
    <property type="match status" value="1"/>
</dbReference>
<evidence type="ECO:0000256" key="6">
    <source>
        <dbReference type="RuleBase" id="RU362030"/>
    </source>
</evidence>
<dbReference type="GO" id="GO:0032259">
    <property type="term" value="P:methylation"/>
    <property type="evidence" value="ECO:0007669"/>
    <property type="project" value="UniProtKB-KW"/>
</dbReference>
<keyword evidence="5 6" id="KW-0949">S-adenosyl-L-methionine</keyword>
<gene>
    <name evidence="8" type="ORF">FPZ47_00330</name>
</gene>
<keyword evidence="4 8" id="KW-0808">Transferase</keyword>
<dbReference type="SUPFAM" id="SSF53335">
    <property type="entry name" value="S-adenosyl-L-methionine-dependent methyltransferases"/>
    <property type="match status" value="1"/>
</dbReference>
<protein>
    <recommendedName>
        <fullName evidence="6">S-adenosyl-L-methionine-dependent methyltransferase</fullName>
        <ecNumber evidence="6">2.1.1.-</ecNumber>
    </recommendedName>
</protein>
<accession>A0A557Y1R6</accession>
<feature type="region of interest" description="Disordered" evidence="7">
    <location>
        <begin position="1"/>
        <end position="25"/>
    </location>
</feature>
<evidence type="ECO:0000313" key="8">
    <source>
        <dbReference type="EMBL" id="TVS92494.1"/>
    </source>
</evidence>
<keyword evidence="9" id="KW-1185">Reference proteome</keyword>
<comment type="function">
    <text evidence="1 6">Exhibits S-adenosyl-L-methionine-dependent methyltransferase activity.</text>
</comment>
<comment type="similarity">
    <text evidence="2 6">Belongs to the UPF0677 family.</text>
</comment>
<evidence type="ECO:0000256" key="3">
    <source>
        <dbReference type="ARBA" id="ARBA00022603"/>
    </source>
</evidence>
<dbReference type="NCBIfam" id="TIGR00027">
    <property type="entry name" value="mthyl_TIGR00027"/>
    <property type="match status" value="1"/>
</dbReference>
<dbReference type="AlphaFoldDB" id="A0A557Y1R6"/>
<dbReference type="InterPro" id="IPR029063">
    <property type="entry name" value="SAM-dependent_MTases_sf"/>
</dbReference>
<evidence type="ECO:0000256" key="4">
    <source>
        <dbReference type="ARBA" id="ARBA00022679"/>
    </source>
</evidence>
<feature type="compositionally biased region" description="Low complexity" evidence="7">
    <location>
        <begin position="7"/>
        <end position="21"/>
    </location>
</feature>
<dbReference type="GO" id="GO:0008168">
    <property type="term" value="F:methyltransferase activity"/>
    <property type="evidence" value="ECO:0007669"/>
    <property type="project" value="UniProtKB-UniRule"/>
</dbReference>
<evidence type="ECO:0000256" key="7">
    <source>
        <dbReference type="SAM" id="MobiDB-lite"/>
    </source>
</evidence>
<reference evidence="8 9" key="1">
    <citation type="submission" date="2019-07" db="EMBL/GenBank/DDBJ databases">
        <title>New Mycobacterium species.</title>
        <authorList>
            <person name="Tortoli E."/>
            <person name="Ghielmetti G."/>
            <person name="Friedel U."/>
            <person name="Trovato A."/>
        </authorList>
    </citation>
    <scope>NUCLEOTIDE SEQUENCE [LARGE SCALE GENOMIC DNA]</scope>
    <source>
        <strain evidence="8 9">16-83</strain>
    </source>
</reference>
<evidence type="ECO:0000256" key="5">
    <source>
        <dbReference type="ARBA" id="ARBA00022691"/>
    </source>
</evidence>
<dbReference type="InterPro" id="IPR007213">
    <property type="entry name" value="Ppm1/Ppm2/Tcmp"/>
</dbReference>
<organism evidence="8 9">
    <name type="scientific">Mycobacterium helveticum</name>
    <dbReference type="NCBI Taxonomy" id="2592811"/>
    <lineage>
        <taxon>Bacteria</taxon>
        <taxon>Bacillati</taxon>
        <taxon>Actinomycetota</taxon>
        <taxon>Actinomycetes</taxon>
        <taxon>Mycobacteriales</taxon>
        <taxon>Mycobacteriaceae</taxon>
        <taxon>Mycobacterium</taxon>
    </lineage>
</organism>
<evidence type="ECO:0000256" key="2">
    <source>
        <dbReference type="ARBA" id="ARBA00008138"/>
    </source>
</evidence>
<dbReference type="OrthoDB" id="9806164at2"/>
<sequence length="323" mass="34682">MTDLGDSSSAGSSSEAAPPASRRTAGDSWAITELVGATALGVAASRAVETAGADPLIRDEFAPLLVSSAGPAWARLADPELAWLDGDEHGRRVHRLGVDYQAVRTHFFDEYFGDAAGAGLRQVVILAAGLDSRAYRLSWPAGTAVYEIDQPKVLEYKSGVLASHDAAPTARRCPVPVDLRDDWPAALREAGFDPSRPTAWLAEGLLPYLPGDAQDRLFERVTALSAPGSQIAVEVFGLNSRGNTQRWLRMRERLGLDVNVQALTYHEPDRSDAVEWLAGHGWAVDAVSNRDEMARLGRPVPEDLADEAVSSTLLRARLGAPPD</sequence>
<proteinExistence type="inferred from homology"/>
<name>A0A557Y1R6_9MYCO</name>
<dbReference type="EMBL" id="VMQU01000001">
    <property type="protein sequence ID" value="TVS92494.1"/>
    <property type="molecule type" value="Genomic_DNA"/>
</dbReference>
<dbReference type="PANTHER" id="PTHR43619">
    <property type="entry name" value="S-ADENOSYL-L-METHIONINE-DEPENDENT METHYLTRANSFERASE YKTD-RELATED"/>
    <property type="match status" value="1"/>
</dbReference>
<dbReference type="RefSeq" id="WP_144946923.1">
    <property type="nucleotide sequence ID" value="NZ_VMQU01000001.1"/>
</dbReference>
<keyword evidence="3 6" id="KW-0489">Methyltransferase</keyword>
<dbReference type="EC" id="2.1.1.-" evidence="6"/>